<feature type="transmembrane region" description="Helical" evidence="22">
    <location>
        <begin position="19"/>
        <end position="39"/>
    </location>
</feature>
<name>A0AAW2NS69_SESRA</name>
<keyword evidence="3" id="KW-1003">Cell membrane</keyword>
<keyword evidence="14 22" id="KW-1133">Transmembrane helix</keyword>
<evidence type="ECO:0000256" key="12">
    <source>
        <dbReference type="ARBA" id="ARBA00022777"/>
    </source>
</evidence>
<keyword evidence="6" id="KW-0433">Leucine-rich repeat</keyword>
<keyword evidence="15 22" id="KW-0472">Membrane</keyword>
<organism evidence="24">
    <name type="scientific">Sesamum radiatum</name>
    <name type="common">Black benniseed</name>
    <dbReference type="NCBI Taxonomy" id="300843"/>
    <lineage>
        <taxon>Eukaryota</taxon>
        <taxon>Viridiplantae</taxon>
        <taxon>Streptophyta</taxon>
        <taxon>Embryophyta</taxon>
        <taxon>Tracheophyta</taxon>
        <taxon>Spermatophyta</taxon>
        <taxon>Magnoliopsida</taxon>
        <taxon>eudicotyledons</taxon>
        <taxon>Gunneridae</taxon>
        <taxon>Pentapetalae</taxon>
        <taxon>asterids</taxon>
        <taxon>lamiids</taxon>
        <taxon>Lamiales</taxon>
        <taxon>Pedaliaceae</taxon>
        <taxon>Sesamum</taxon>
    </lineage>
</organism>
<evidence type="ECO:0000256" key="22">
    <source>
        <dbReference type="SAM" id="Phobius"/>
    </source>
</evidence>
<evidence type="ECO:0000256" key="16">
    <source>
        <dbReference type="ARBA" id="ARBA00023170"/>
    </source>
</evidence>
<dbReference type="EMBL" id="JACGWJ010000019">
    <property type="protein sequence ID" value="KAL0345414.1"/>
    <property type="molecule type" value="Genomic_DNA"/>
</dbReference>
<dbReference type="GO" id="GO:0004674">
    <property type="term" value="F:protein serine/threonine kinase activity"/>
    <property type="evidence" value="ECO:0007669"/>
    <property type="project" value="UniProtKB-KW"/>
</dbReference>
<dbReference type="InterPro" id="IPR008271">
    <property type="entry name" value="Ser/Thr_kinase_AS"/>
</dbReference>
<evidence type="ECO:0000256" key="11">
    <source>
        <dbReference type="ARBA" id="ARBA00022741"/>
    </source>
</evidence>
<keyword evidence="16 24" id="KW-0675">Receptor</keyword>
<evidence type="ECO:0000256" key="6">
    <source>
        <dbReference type="ARBA" id="ARBA00022614"/>
    </source>
</evidence>
<keyword evidence="5" id="KW-0597">Phosphoprotein</keyword>
<keyword evidence="10" id="KW-0677">Repeat</keyword>
<evidence type="ECO:0000313" key="24">
    <source>
        <dbReference type="EMBL" id="KAL0345414.1"/>
    </source>
</evidence>
<dbReference type="InterPro" id="IPR001245">
    <property type="entry name" value="Ser-Thr/Tyr_kinase_cat_dom"/>
</dbReference>
<dbReference type="GO" id="GO:0005524">
    <property type="term" value="F:ATP binding"/>
    <property type="evidence" value="ECO:0007669"/>
    <property type="project" value="UniProtKB-UniRule"/>
</dbReference>
<evidence type="ECO:0000256" key="9">
    <source>
        <dbReference type="ARBA" id="ARBA00022729"/>
    </source>
</evidence>
<keyword evidence="17" id="KW-0325">Glycoprotein</keyword>
<dbReference type="Gene3D" id="1.10.510.10">
    <property type="entry name" value="Transferase(Phosphotransferase) domain 1"/>
    <property type="match status" value="1"/>
</dbReference>
<evidence type="ECO:0000256" key="2">
    <source>
        <dbReference type="ARBA" id="ARBA00012513"/>
    </source>
</evidence>
<dbReference type="InterPro" id="IPR011009">
    <property type="entry name" value="Kinase-like_dom_sf"/>
</dbReference>
<comment type="caution">
    <text evidence="24">The sequence shown here is derived from an EMBL/GenBank/DDBJ whole genome shotgun (WGS) entry which is preliminary data.</text>
</comment>
<evidence type="ECO:0000256" key="4">
    <source>
        <dbReference type="ARBA" id="ARBA00022527"/>
    </source>
</evidence>
<dbReference type="SUPFAM" id="SSF56112">
    <property type="entry name" value="Protein kinase-like (PK-like)"/>
    <property type="match status" value="1"/>
</dbReference>
<dbReference type="EC" id="2.7.11.1" evidence="2"/>
<keyword evidence="13 20" id="KW-0067">ATP-binding</keyword>
<feature type="binding site" evidence="20">
    <location>
        <position position="100"/>
    </location>
    <ligand>
        <name>ATP</name>
        <dbReference type="ChEBI" id="CHEBI:30616"/>
    </ligand>
</feature>
<keyword evidence="8 22" id="KW-0812">Transmembrane</keyword>
<dbReference type="InterPro" id="IPR017441">
    <property type="entry name" value="Protein_kinase_ATP_BS"/>
</dbReference>
<evidence type="ECO:0000256" key="18">
    <source>
        <dbReference type="ARBA" id="ARBA00047899"/>
    </source>
</evidence>
<evidence type="ECO:0000256" key="1">
    <source>
        <dbReference type="ARBA" id="ARBA00004162"/>
    </source>
</evidence>
<dbReference type="Gene3D" id="3.30.200.20">
    <property type="entry name" value="Phosphorylase Kinase, domain 1"/>
    <property type="match status" value="1"/>
</dbReference>
<dbReference type="FunFam" id="3.30.200.20:FF:000661">
    <property type="entry name" value="Serine-threonine protein kinase plant-type"/>
    <property type="match status" value="1"/>
</dbReference>
<evidence type="ECO:0000256" key="21">
    <source>
        <dbReference type="RuleBase" id="RU000304"/>
    </source>
</evidence>
<comment type="catalytic activity">
    <reaction evidence="19">
        <text>L-seryl-[protein] + ATP = O-phospho-L-seryl-[protein] + ADP + H(+)</text>
        <dbReference type="Rhea" id="RHEA:17989"/>
        <dbReference type="Rhea" id="RHEA-COMP:9863"/>
        <dbReference type="Rhea" id="RHEA-COMP:11604"/>
        <dbReference type="ChEBI" id="CHEBI:15378"/>
        <dbReference type="ChEBI" id="CHEBI:29999"/>
        <dbReference type="ChEBI" id="CHEBI:30616"/>
        <dbReference type="ChEBI" id="CHEBI:83421"/>
        <dbReference type="ChEBI" id="CHEBI:456216"/>
        <dbReference type="EC" id="2.7.11.1"/>
    </reaction>
</comment>
<evidence type="ECO:0000256" key="15">
    <source>
        <dbReference type="ARBA" id="ARBA00023136"/>
    </source>
</evidence>
<evidence type="ECO:0000256" key="13">
    <source>
        <dbReference type="ARBA" id="ARBA00022840"/>
    </source>
</evidence>
<evidence type="ECO:0000256" key="10">
    <source>
        <dbReference type="ARBA" id="ARBA00022737"/>
    </source>
</evidence>
<evidence type="ECO:0000256" key="19">
    <source>
        <dbReference type="ARBA" id="ARBA00048679"/>
    </source>
</evidence>
<sequence length="353" mass="40126">MACKTTESRKPRRNRVLKYVLPFCALLVLIIGLVAWILIRFGKKRNRIQIESGIALRQRISYIEILKATEDFAADNLLGSGSFSKVYKGTFLDGAVAAIKVFNLDVQDAIKSFDRECEAMRNIRHRNLVKVISSCSNEDFKAIIFEYMSKGSLEKWLYSENNCLNMKQRLGIMIDVASALEYLHHGYCPPLVHCDLKPSNILFNEDMVAHLGDFGIAKLLGGEEIKVQTKTLGTLGYMAPEYGSEGIVSIMADVYSYGILLMEIFTGKKPTDDKFTGDFTMKKWVSESLQDEIMEIIDGKLVTMMNEEELDAKSKFFRLVMTLALECTEDLPENRIDMINVLVRLKKIQPQFH</sequence>
<keyword evidence="4 21" id="KW-0723">Serine/threonine-protein kinase</keyword>
<reference evidence="24" key="2">
    <citation type="journal article" date="2024" name="Plant">
        <title>Genomic evolution and insights into agronomic trait innovations of Sesamum species.</title>
        <authorList>
            <person name="Miao H."/>
            <person name="Wang L."/>
            <person name="Qu L."/>
            <person name="Liu H."/>
            <person name="Sun Y."/>
            <person name="Le M."/>
            <person name="Wang Q."/>
            <person name="Wei S."/>
            <person name="Zheng Y."/>
            <person name="Lin W."/>
            <person name="Duan Y."/>
            <person name="Cao H."/>
            <person name="Xiong S."/>
            <person name="Wang X."/>
            <person name="Wei L."/>
            <person name="Li C."/>
            <person name="Ma Q."/>
            <person name="Ju M."/>
            <person name="Zhao R."/>
            <person name="Li G."/>
            <person name="Mu C."/>
            <person name="Tian Q."/>
            <person name="Mei H."/>
            <person name="Zhang T."/>
            <person name="Gao T."/>
            <person name="Zhang H."/>
        </authorList>
    </citation>
    <scope>NUCLEOTIDE SEQUENCE</scope>
    <source>
        <strain evidence="24">G02</strain>
    </source>
</reference>
<gene>
    <name evidence="24" type="ORF">Sradi_4372700</name>
</gene>
<dbReference type="FunFam" id="1.10.510.10:FF:000358">
    <property type="entry name" value="Putative leucine-rich repeat receptor-like serine/threonine-protein kinase"/>
    <property type="match status" value="1"/>
</dbReference>
<evidence type="ECO:0000256" key="8">
    <source>
        <dbReference type="ARBA" id="ARBA00022692"/>
    </source>
</evidence>
<dbReference type="PANTHER" id="PTHR48055:SF57">
    <property type="entry name" value="PROTEIN KINASE DOMAIN-CONTAINING PROTEIN"/>
    <property type="match status" value="1"/>
</dbReference>
<evidence type="ECO:0000256" key="20">
    <source>
        <dbReference type="PROSITE-ProRule" id="PRU10141"/>
    </source>
</evidence>
<keyword evidence="11 20" id="KW-0547">Nucleotide-binding</keyword>
<evidence type="ECO:0000256" key="14">
    <source>
        <dbReference type="ARBA" id="ARBA00022989"/>
    </source>
</evidence>
<dbReference type="InterPro" id="IPR000719">
    <property type="entry name" value="Prot_kinase_dom"/>
</dbReference>
<dbReference type="SMART" id="SM00220">
    <property type="entry name" value="S_TKc"/>
    <property type="match status" value="1"/>
</dbReference>
<dbReference type="PROSITE" id="PS00107">
    <property type="entry name" value="PROTEIN_KINASE_ATP"/>
    <property type="match status" value="1"/>
</dbReference>
<evidence type="ECO:0000256" key="7">
    <source>
        <dbReference type="ARBA" id="ARBA00022679"/>
    </source>
</evidence>
<evidence type="ECO:0000256" key="5">
    <source>
        <dbReference type="ARBA" id="ARBA00022553"/>
    </source>
</evidence>
<dbReference type="AlphaFoldDB" id="A0AAW2NS69"/>
<keyword evidence="12 24" id="KW-0418">Kinase</keyword>
<evidence type="ECO:0000256" key="3">
    <source>
        <dbReference type="ARBA" id="ARBA00022475"/>
    </source>
</evidence>
<accession>A0AAW2NS69</accession>
<evidence type="ECO:0000259" key="23">
    <source>
        <dbReference type="PROSITE" id="PS50011"/>
    </source>
</evidence>
<evidence type="ECO:0000256" key="17">
    <source>
        <dbReference type="ARBA" id="ARBA00023180"/>
    </source>
</evidence>
<dbReference type="PROSITE" id="PS00108">
    <property type="entry name" value="PROTEIN_KINASE_ST"/>
    <property type="match status" value="1"/>
</dbReference>
<proteinExistence type="inferred from homology"/>
<comment type="subcellular location">
    <subcellularLocation>
        <location evidence="1">Cell membrane</location>
        <topology evidence="1">Single-pass membrane protein</topology>
    </subcellularLocation>
</comment>
<comment type="catalytic activity">
    <reaction evidence="18">
        <text>L-threonyl-[protein] + ATP = O-phospho-L-threonyl-[protein] + ADP + H(+)</text>
        <dbReference type="Rhea" id="RHEA:46608"/>
        <dbReference type="Rhea" id="RHEA-COMP:11060"/>
        <dbReference type="Rhea" id="RHEA-COMP:11605"/>
        <dbReference type="ChEBI" id="CHEBI:15378"/>
        <dbReference type="ChEBI" id="CHEBI:30013"/>
        <dbReference type="ChEBI" id="CHEBI:30616"/>
        <dbReference type="ChEBI" id="CHEBI:61977"/>
        <dbReference type="ChEBI" id="CHEBI:456216"/>
        <dbReference type="EC" id="2.7.11.1"/>
    </reaction>
</comment>
<keyword evidence="7" id="KW-0808">Transferase</keyword>
<dbReference type="InterPro" id="IPR051564">
    <property type="entry name" value="LRR_receptor-like_kinase"/>
</dbReference>
<feature type="domain" description="Protein kinase" evidence="23">
    <location>
        <begin position="72"/>
        <end position="352"/>
    </location>
</feature>
<comment type="similarity">
    <text evidence="21">Belongs to the protein kinase superfamily.</text>
</comment>
<dbReference type="GO" id="GO:0005886">
    <property type="term" value="C:plasma membrane"/>
    <property type="evidence" value="ECO:0007669"/>
    <property type="project" value="UniProtKB-SubCell"/>
</dbReference>
<dbReference type="Pfam" id="PF07714">
    <property type="entry name" value="PK_Tyr_Ser-Thr"/>
    <property type="match status" value="1"/>
</dbReference>
<dbReference type="PANTHER" id="PTHR48055">
    <property type="entry name" value="LEUCINE-RICH REPEAT RECEPTOR PROTEIN KINASE EMS1"/>
    <property type="match status" value="1"/>
</dbReference>
<dbReference type="PROSITE" id="PS50011">
    <property type="entry name" value="PROTEIN_KINASE_DOM"/>
    <property type="match status" value="1"/>
</dbReference>
<protein>
    <recommendedName>
        <fullName evidence="2">non-specific serine/threonine protein kinase</fullName>
        <ecNumber evidence="2">2.7.11.1</ecNumber>
    </recommendedName>
</protein>
<keyword evidence="9" id="KW-0732">Signal</keyword>
<reference evidence="24" key="1">
    <citation type="submission" date="2020-06" db="EMBL/GenBank/DDBJ databases">
        <authorList>
            <person name="Li T."/>
            <person name="Hu X."/>
            <person name="Zhang T."/>
            <person name="Song X."/>
            <person name="Zhang H."/>
            <person name="Dai N."/>
            <person name="Sheng W."/>
            <person name="Hou X."/>
            <person name="Wei L."/>
        </authorList>
    </citation>
    <scope>NUCLEOTIDE SEQUENCE</scope>
    <source>
        <strain evidence="24">G02</strain>
        <tissue evidence="24">Leaf</tissue>
    </source>
</reference>